<organism evidence="4 5">
    <name type="scientific">Microbacterium awajiense</name>
    <dbReference type="NCBI Taxonomy" id="415214"/>
    <lineage>
        <taxon>Bacteria</taxon>
        <taxon>Bacillati</taxon>
        <taxon>Actinomycetota</taxon>
        <taxon>Actinomycetes</taxon>
        <taxon>Micrococcales</taxon>
        <taxon>Microbacteriaceae</taxon>
        <taxon>Microbacterium</taxon>
    </lineage>
</organism>
<dbReference type="InterPro" id="IPR001967">
    <property type="entry name" value="Peptidase_S11_N"/>
</dbReference>
<feature type="domain" description="Peptidase S11 D-alanyl-D-alanine carboxypeptidase A N-terminal" evidence="3">
    <location>
        <begin position="218"/>
        <end position="395"/>
    </location>
</feature>
<protein>
    <recommendedName>
        <fullName evidence="3">Peptidase S11 D-alanyl-D-alanine carboxypeptidase A N-terminal domain-containing protein</fullName>
    </recommendedName>
</protein>
<evidence type="ECO:0000256" key="1">
    <source>
        <dbReference type="SAM" id="MobiDB-lite"/>
    </source>
</evidence>
<feature type="region of interest" description="Disordered" evidence="1">
    <location>
        <begin position="1"/>
        <end position="91"/>
    </location>
</feature>
<dbReference type="Pfam" id="PF00768">
    <property type="entry name" value="Peptidase_S11"/>
    <property type="match status" value="1"/>
</dbReference>
<reference evidence="5" key="1">
    <citation type="journal article" date="2019" name="Int. J. Syst. Evol. Microbiol.">
        <title>The Global Catalogue of Microorganisms (GCM) 10K type strain sequencing project: providing services to taxonomists for standard genome sequencing and annotation.</title>
        <authorList>
            <consortium name="The Broad Institute Genomics Platform"/>
            <consortium name="The Broad Institute Genome Sequencing Center for Infectious Disease"/>
            <person name="Wu L."/>
            <person name="Ma J."/>
        </authorList>
    </citation>
    <scope>NUCLEOTIDE SEQUENCE [LARGE SCALE GENOMIC DNA]</scope>
    <source>
        <strain evidence="5">JCM 16544</strain>
    </source>
</reference>
<dbReference type="Gene3D" id="3.40.710.10">
    <property type="entry name" value="DD-peptidase/beta-lactamase superfamily"/>
    <property type="match status" value="1"/>
</dbReference>
<gene>
    <name evidence="4" type="ORF">GCM10022200_23170</name>
</gene>
<feature type="compositionally biased region" description="Low complexity" evidence="1">
    <location>
        <begin position="27"/>
        <end position="42"/>
    </location>
</feature>
<evidence type="ECO:0000256" key="2">
    <source>
        <dbReference type="SAM" id="Phobius"/>
    </source>
</evidence>
<feature type="transmembrane region" description="Helical" evidence="2">
    <location>
        <begin position="147"/>
        <end position="168"/>
    </location>
</feature>
<evidence type="ECO:0000313" key="5">
    <source>
        <dbReference type="Proteomes" id="UP001501697"/>
    </source>
</evidence>
<feature type="compositionally biased region" description="Acidic residues" evidence="1">
    <location>
        <begin position="78"/>
        <end position="88"/>
    </location>
</feature>
<keyword evidence="2" id="KW-0812">Transmembrane</keyword>
<comment type="caution">
    <text evidence="4">The sequence shown here is derived from an EMBL/GenBank/DDBJ whole genome shotgun (WGS) entry which is preliminary data.</text>
</comment>
<dbReference type="InterPro" id="IPR012338">
    <property type="entry name" value="Beta-lactam/transpept-like"/>
</dbReference>
<evidence type="ECO:0000259" key="3">
    <source>
        <dbReference type="Pfam" id="PF00768"/>
    </source>
</evidence>
<sequence>MRMGDGPGMTRRARRAASTDDFGTATAEGAPPVEAPDAAAEVGLDEIESATGVRTVEEADAGTGTADDDGADAGTDPADPDDGSPADDEGVRVAEPAPVTAALAWLDESTLTSPIRTAPSAADTGYEPASADLLADPPRRSPWRASVLVPIASVLLVVAAYAVTTLLWPLHAIAPTVAAVPVQPIAAPAATPAWPAQGSAAISVGGIPGTAATTLDASSIASITKVVTALAVLDEMPLEPGEQGLEFRFGYADTVDYWNYLARGESALDVPSGGVLTEYQLLEGMLVGSANNYADRLAGNLWPTDAVYADAANDWLRRHGVPGVTVVEPTGIDPGNIADPAALIPLAQRALANPVIAEIVAKQVVELPGAGLVENTNGLLADDGVVGIKTGTLNTYELLSAKDIVVGETPVRLYAAVMGQPDDEARLDASRALYDQLEAELQLVPSVTAGTTAGMVDTAWGEQVAIVTAADAAVILWNGGSGTVTTTYALGDNRDAGDEVGTLSVRGPLDDMTVELRLAADIEGPSAWWRLTHPLELFGLAG</sequence>
<keyword evidence="5" id="KW-1185">Reference proteome</keyword>
<keyword evidence="2" id="KW-0472">Membrane</keyword>
<dbReference type="SUPFAM" id="SSF56601">
    <property type="entry name" value="beta-lactamase/transpeptidase-like"/>
    <property type="match status" value="1"/>
</dbReference>
<keyword evidence="2" id="KW-1133">Transmembrane helix</keyword>
<name>A0ABP7AT62_9MICO</name>
<dbReference type="Proteomes" id="UP001501697">
    <property type="component" value="Unassembled WGS sequence"/>
</dbReference>
<accession>A0ABP7AT62</accession>
<dbReference type="EMBL" id="BAAAYU010000005">
    <property type="protein sequence ID" value="GAA3639107.1"/>
    <property type="molecule type" value="Genomic_DNA"/>
</dbReference>
<evidence type="ECO:0000313" key="4">
    <source>
        <dbReference type="EMBL" id="GAA3639107.1"/>
    </source>
</evidence>
<proteinExistence type="predicted"/>